<dbReference type="Proteomes" id="UP000809621">
    <property type="component" value="Unassembled WGS sequence"/>
</dbReference>
<sequence>MSNQQSWCKPIVQPESNESVGNWIDIPTLLNEQSSDLATQIEKITTQMASLSQEEPLYLVFPKAEPHAEPLWDACCTIAASLKTTGYVLNVVVPHVRLMSEAASAIDALAAHGLPRGIPGLKVLMSISCAASALALNKLISYVDGVVVDVEELGMSTFATAQLDSPMQSSAVLEQLVYDCILSASEAGKPCFIGPYGLVTPSLKERVTDKKLRISGVINTLK</sequence>
<evidence type="ECO:0008006" key="4">
    <source>
        <dbReference type="Google" id="ProtNLM"/>
    </source>
</evidence>
<evidence type="ECO:0000313" key="3">
    <source>
        <dbReference type="Proteomes" id="UP000809621"/>
    </source>
</evidence>
<protein>
    <recommendedName>
        <fullName evidence="4">Phosphoenolpyruvate synthase</fullName>
    </recommendedName>
</protein>
<name>A0ABS2HDV3_9VIBR</name>
<proteinExistence type="predicted"/>
<organism evidence="2 3">
    <name type="scientific">Vibrio ulleungensis</name>
    <dbReference type="NCBI Taxonomy" id="2807619"/>
    <lineage>
        <taxon>Bacteria</taxon>
        <taxon>Pseudomonadati</taxon>
        <taxon>Pseudomonadota</taxon>
        <taxon>Gammaproteobacteria</taxon>
        <taxon>Vibrionales</taxon>
        <taxon>Vibrionaceae</taxon>
        <taxon>Vibrio</taxon>
    </lineage>
</organism>
<dbReference type="RefSeq" id="WP_205157410.1">
    <property type="nucleotide sequence ID" value="NZ_JAFEUM010000002.1"/>
</dbReference>
<dbReference type="InterPro" id="IPR015813">
    <property type="entry name" value="Pyrv/PenolPyrv_kinase-like_dom"/>
</dbReference>
<dbReference type="Gene3D" id="3.20.20.60">
    <property type="entry name" value="Phosphoenolpyruvate-binding domains"/>
    <property type="match status" value="1"/>
</dbReference>
<reference evidence="2 3" key="1">
    <citation type="submission" date="2021-02" db="EMBL/GenBank/DDBJ databases">
        <authorList>
            <person name="Park J.-S."/>
        </authorList>
    </citation>
    <scope>NUCLEOTIDE SEQUENCE [LARGE SCALE GENOMIC DNA]</scope>
    <source>
        <strain evidence="2 3">188UL20-2</strain>
    </source>
</reference>
<keyword evidence="1" id="KW-0479">Metal-binding</keyword>
<evidence type="ECO:0000313" key="2">
    <source>
        <dbReference type="EMBL" id="MBM7035773.1"/>
    </source>
</evidence>
<comment type="caution">
    <text evidence="2">The sequence shown here is derived from an EMBL/GenBank/DDBJ whole genome shotgun (WGS) entry which is preliminary data.</text>
</comment>
<gene>
    <name evidence="2" type="ORF">JQC93_05065</name>
</gene>
<accession>A0ABS2HDV3</accession>
<dbReference type="EMBL" id="JAFEUM010000002">
    <property type="protein sequence ID" value="MBM7035773.1"/>
    <property type="molecule type" value="Genomic_DNA"/>
</dbReference>
<dbReference type="InterPro" id="IPR040442">
    <property type="entry name" value="Pyrv_kinase-like_dom_sf"/>
</dbReference>
<keyword evidence="3" id="KW-1185">Reference proteome</keyword>
<dbReference type="SUPFAM" id="SSF51621">
    <property type="entry name" value="Phosphoenolpyruvate/pyruvate domain"/>
    <property type="match status" value="1"/>
</dbReference>
<evidence type="ECO:0000256" key="1">
    <source>
        <dbReference type="ARBA" id="ARBA00022723"/>
    </source>
</evidence>